<dbReference type="Pfam" id="PF07191">
    <property type="entry name" value="Zn_ribbon_6"/>
    <property type="match status" value="1"/>
</dbReference>
<dbReference type="AlphaFoldDB" id="A0A376D967"/>
<reference evidence="2 4" key="2">
    <citation type="submission" date="2018-06" db="EMBL/GenBank/DDBJ databases">
        <authorList>
            <consortium name="Pathogen Informatics"/>
            <person name="Doyle S."/>
        </authorList>
    </citation>
    <scope>NUCLEOTIDE SEQUENCE [LARGE SCALE GENOMIC DNA]</scope>
    <source>
        <strain evidence="2 4">NCTC12121</strain>
    </source>
</reference>
<gene>
    <name evidence="2" type="primary">yfgJ</name>
    <name evidence="1" type="ORF">A9798_03260</name>
    <name evidence="2" type="ORF">NCTC12121_00744</name>
</gene>
<dbReference type="Gene3D" id="2.10.290.10">
    <property type="entry name" value="YfgJ-like"/>
    <property type="match status" value="1"/>
</dbReference>
<dbReference type="EMBL" id="CP016043">
    <property type="protein sequence ID" value="AOV96060.1"/>
    <property type="molecule type" value="Genomic_DNA"/>
</dbReference>
<dbReference type="RefSeq" id="WP_024523843.1">
    <property type="nucleotide sequence ID" value="NZ_CP016043.1"/>
</dbReference>
<dbReference type="Proteomes" id="UP000255248">
    <property type="component" value="Unassembled WGS sequence"/>
</dbReference>
<evidence type="ECO:0000313" key="4">
    <source>
        <dbReference type="Proteomes" id="UP000255248"/>
    </source>
</evidence>
<dbReference type="InterPro" id="IPR010807">
    <property type="entry name" value="YfgJ-like"/>
</dbReference>
<dbReference type="STRING" id="93378.A9798_03260"/>
<proteinExistence type="predicted"/>
<reference evidence="1 3" key="1">
    <citation type="submission" date="2016-06" db="EMBL/GenBank/DDBJ databases">
        <title>Complete genome sequence of Edwardsiella hoshinae ATCC 35051.</title>
        <authorList>
            <person name="Reichley S.R."/>
            <person name="Waldbieser G.C."/>
            <person name="Lawrence M.L."/>
            <person name="Griffin M.J."/>
        </authorList>
    </citation>
    <scope>NUCLEOTIDE SEQUENCE [LARGE SCALE GENOMIC DNA]</scope>
    <source>
        <strain evidence="1 3">ATCC 35051</strain>
    </source>
</reference>
<sequence>MQDLCPQCQQALIWQDGHFFCPACQQAYRREAMCPQCQQPLQVLQACGAVDYFCQQGHGLISKKQVQFRYIPC</sequence>
<evidence type="ECO:0000313" key="1">
    <source>
        <dbReference type="EMBL" id="AOV96060.1"/>
    </source>
</evidence>
<organism evidence="2 4">
    <name type="scientific">Edwardsiella hoshinae</name>
    <dbReference type="NCBI Taxonomy" id="93378"/>
    <lineage>
        <taxon>Bacteria</taxon>
        <taxon>Pseudomonadati</taxon>
        <taxon>Pseudomonadota</taxon>
        <taxon>Gammaproteobacteria</taxon>
        <taxon>Enterobacterales</taxon>
        <taxon>Hafniaceae</taxon>
        <taxon>Edwardsiella</taxon>
    </lineage>
</organism>
<name>A0A376D967_9GAMM</name>
<dbReference type="SUPFAM" id="SSF161187">
    <property type="entry name" value="YfgJ-like"/>
    <property type="match status" value="1"/>
</dbReference>
<protein>
    <submittedName>
        <fullName evidence="2">Protein of uncharacterized function (DUF1407)</fullName>
    </submittedName>
</protein>
<keyword evidence="3" id="KW-1185">Reference proteome</keyword>
<evidence type="ECO:0000313" key="3">
    <source>
        <dbReference type="Proteomes" id="UP000175893"/>
    </source>
</evidence>
<accession>A0A376D967</accession>
<dbReference type="OrthoDB" id="5405751at2"/>
<evidence type="ECO:0000313" key="2">
    <source>
        <dbReference type="EMBL" id="STC85072.1"/>
    </source>
</evidence>
<dbReference type="EMBL" id="UFXZ01000001">
    <property type="protein sequence ID" value="STC85072.1"/>
    <property type="molecule type" value="Genomic_DNA"/>
</dbReference>
<dbReference type="KEGG" id="eho:A9798_03260"/>
<dbReference type="InterPro" id="IPR029037">
    <property type="entry name" value="DUF1407/YfgJ-like_sf"/>
</dbReference>
<dbReference type="Proteomes" id="UP000175893">
    <property type="component" value="Chromosome"/>
</dbReference>